<dbReference type="Gramene" id="Psat01G0050700-T1">
    <property type="protein sequence ID" value="KAI5441069.1"/>
    <property type="gene ID" value="KIW84_010507"/>
</dbReference>
<sequence>MSVSILEEKYLVGINACKHNLHGHVICPKGSSLLTVATLRNKLTLLWNKLGRWGDYVAWEGFYELSFSFLEDAKRAIYNGEVGHSLDSYRKITKEPLNNALGAKKKPTQIYVQALAENNIGDETNTVDLEDSLLEPPGFTIIRSKNKKKKVKMTSVYITRSKLHLKYVILSIGEQHIVFTSTFENKGFGFFGDFNVVMGAHEHLGASSLARLHIQNFQDWTDANDLLHLTTIRAYYTWCNGRMGSVNTSKRLDKATLTWIGFLFSTKFLVVLLPKITLIKSATKNIYALIIDVSLVSNQEILSTHVVDHFKNLFPSPVRNTIDYDLIKDNIHTLINQDINQRLTGIPYDIEIEEFIFNLNKYGAPGPNCFGVFFFQHFWDIIPQDSVMAVKQFFISSWIMPNYNVNTLIFLPKVPNDDSIEIFRPIALDNFKF</sequence>
<gene>
    <name evidence="1" type="ORF">KIW84_010507</name>
</gene>
<organism evidence="1 2">
    <name type="scientific">Pisum sativum</name>
    <name type="common">Garden pea</name>
    <name type="synonym">Lathyrus oleraceus</name>
    <dbReference type="NCBI Taxonomy" id="3888"/>
    <lineage>
        <taxon>Eukaryota</taxon>
        <taxon>Viridiplantae</taxon>
        <taxon>Streptophyta</taxon>
        <taxon>Embryophyta</taxon>
        <taxon>Tracheophyta</taxon>
        <taxon>Spermatophyta</taxon>
        <taxon>Magnoliopsida</taxon>
        <taxon>eudicotyledons</taxon>
        <taxon>Gunneridae</taxon>
        <taxon>Pentapetalae</taxon>
        <taxon>rosids</taxon>
        <taxon>fabids</taxon>
        <taxon>Fabales</taxon>
        <taxon>Fabaceae</taxon>
        <taxon>Papilionoideae</taxon>
        <taxon>50 kb inversion clade</taxon>
        <taxon>NPAAA clade</taxon>
        <taxon>Hologalegina</taxon>
        <taxon>IRL clade</taxon>
        <taxon>Fabeae</taxon>
        <taxon>Lathyrus</taxon>
    </lineage>
</organism>
<evidence type="ECO:0000313" key="1">
    <source>
        <dbReference type="EMBL" id="KAI5441069.1"/>
    </source>
</evidence>
<comment type="caution">
    <text evidence="1">The sequence shown here is derived from an EMBL/GenBank/DDBJ whole genome shotgun (WGS) entry which is preliminary data.</text>
</comment>
<evidence type="ECO:0000313" key="2">
    <source>
        <dbReference type="Proteomes" id="UP001058974"/>
    </source>
</evidence>
<dbReference type="Proteomes" id="UP001058974">
    <property type="component" value="Chromosome 1"/>
</dbReference>
<name>A0A9D5BE37_PEA</name>
<keyword evidence="2" id="KW-1185">Reference proteome</keyword>
<protein>
    <submittedName>
        <fullName evidence="1">Uncharacterized protein</fullName>
    </submittedName>
</protein>
<proteinExistence type="predicted"/>
<accession>A0A9D5BE37</accession>
<reference evidence="1 2" key="1">
    <citation type="journal article" date="2022" name="Nat. Genet.">
        <title>Improved pea reference genome and pan-genome highlight genomic features and evolutionary characteristics.</title>
        <authorList>
            <person name="Yang T."/>
            <person name="Liu R."/>
            <person name="Luo Y."/>
            <person name="Hu S."/>
            <person name="Wang D."/>
            <person name="Wang C."/>
            <person name="Pandey M.K."/>
            <person name="Ge S."/>
            <person name="Xu Q."/>
            <person name="Li N."/>
            <person name="Li G."/>
            <person name="Huang Y."/>
            <person name="Saxena R.K."/>
            <person name="Ji Y."/>
            <person name="Li M."/>
            <person name="Yan X."/>
            <person name="He Y."/>
            <person name="Liu Y."/>
            <person name="Wang X."/>
            <person name="Xiang C."/>
            <person name="Varshney R.K."/>
            <person name="Ding H."/>
            <person name="Gao S."/>
            <person name="Zong X."/>
        </authorList>
    </citation>
    <scope>NUCLEOTIDE SEQUENCE [LARGE SCALE GENOMIC DNA]</scope>
    <source>
        <strain evidence="1 2">cv. Zhongwan 6</strain>
    </source>
</reference>
<dbReference type="EMBL" id="JAMSHJ010000001">
    <property type="protein sequence ID" value="KAI5441069.1"/>
    <property type="molecule type" value="Genomic_DNA"/>
</dbReference>
<dbReference type="AlphaFoldDB" id="A0A9D5BE37"/>